<organism evidence="2 3">
    <name type="scientific">Laetiporus sulphureus 93-53</name>
    <dbReference type="NCBI Taxonomy" id="1314785"/>
    <lineage>
        <taxon>Eukaryota</taxon>
        <taxon>Fungi</taxon>
        <taxon>Dikarya</taxon>
        <taxon>Basidiomycota</taxon>
        <taxon>Agaricomycotina</taxon>
        <taxon>Agaricomycetes</taxon>
        <taxon>Polyporales</taxon>
        <taxon>Laetiporus</taxon>
    </lineage>
</organism>
<feature type="region of interest" description="Disordered" evidence="1">
    <location>
        <begin position="1"/>
        <end position="101"/>
    </location>
</feature>
<evidence type="ECO:0000313" key="3">
    <source>
        <dbReference type="Proteomes" id="UP000076871"/>
    </source>
</evidence>
<gene>
    <name evidence="2" type="ORF">LAESUDRAFT_765078</name>
</gene>
<evidence type="ECO:0000256" key="1">
    <source>
        <dbReference type="SAM" id="MobiDB-lite"/>
    </source>
</evidence>
<sequence length="101" mass="10662">MPQHQPYGTVQEPLPGNAQWGRGMNGYPSSSDSATRSAAESLAYLQGATAGQSNSWQRPAVTSPHPLPQSNGGVYVDRGYSSTPHAGQSPMNGTPQYPYPS</sequence>
<dbReference type="GeneID" id="63830591"/>
<reference evidence="2 3" key="1">
    <citation type="journal article" date="2016" name="Mol. Biol. Evol.">
        <title>Comparative Genomics of Early-Diverging Mushroom-Forming Fungi Provides Insights into the Origins of Lignocellulose Decay Capabilities.</title>
        <authorList>
            <person name="Nagy L.G."/>
            <person name="Riley R."/>
            <person name="Tritt A."/>
            <person name="Adam C."/>
            <person name="Daum C."/>
            <person name="Floudas D."/>
            <person name="Sun H."/>
            <person name="Yadav J.S."/>
            <person name="Pangilinan J."/>
            <person name="Larsson K.H."/>
            <person name="Matsuura K."/>
            <person name="Barry K."/>
            <person name="Labutti K."/>
            <person name="Kuo R."/>
            <person name="Ohm R.A."/>
            <person name="Bhattacharya S.S."/>
            <person name="Shirouzu T."/>
            <person name="Yoshinaga Y."/>
            <person name="Martin F.M."/>
            <person name="Grigoriev I.V."/>
            <person name="Hibbett D.S."/>
        </authorList>
    </citation>
    <scope>NUCLEOTIDE SEQUENCE [LARGE SCALE GENOMIC DNA]</scope>
    <source>
        <strain evidence="2 3">93-53</strain>
    </source>
</reference>
<dbReference type="InParanoid" id="A0A165AZ60"/>
<protein>
    <submittedName>
        <fullName evidence="2">Uncharacterized protein</fullName>
    </submittedName>
</protein>
<evidence type="ECO:0000313" key="2">
    <source>
        <dbReference type="EMBL" id="KZS99929.1"/>
    </source>
</evidence>
<name>A0A165AZ60_9APHY</name>
<dbReference type="AlphaFoldDB" id="A0A165AZ60"/>
<dbReference type="EMBL" id="KV427705">
    <property type="protein sequence ID" value="KZS99929.1"/>
    <property type="molecule type" value="Genomic_DNA"/>
</dbReference>
<dbReference type="Proteomes" id="UP000076871">
    <property type="component" value="Unassembled WGS sequence"/>
</dbReference>
<feature type="compositionally biased region" description="Polar residues" evidence="1">
    <location>
        <begin position="80"/>
        <end position="95"/>
    </location>
</feature>
<keyword evidence="3" id="KW-1185">Reference proteome</keyword>
<dbReference type="RefSeq" id="XP_040757670.1">
    <property type="nucleotide sequence ID" value="XM_040913563.1"/>
</dbReference>
<proteinExistence type="predicted"/>
<feature type="compositionally biased region" description="Polar residues" evidence="1">
    <location>
        <begin position="27"/>
        <end position="38"/>
    </location>
</feature>
<accession>A0A165AZ60</accession>